<evidence type="ECO:0000256" key="1">
    <source>
        <dbReference type="SAM" id="MobiDB-lite"/>
    </source>
</evidence>
<feature type="non-terminal residue" evidence="2">
    <location>
        <position position="1"/>
    </location>
</feature>
<dbReference type="AlphaFoldDB" id="A0A9Q0MZ83"/>
<protein>
    <submittedName>
        <fullName evidence="2">Uncharacterized protein</fullName>
    </submittedName>
</protein>
<name>A0A9Q0MZ83_9DIPT</name>
<dbReference type="Proteomes" id="UP001151699">
    <property type="component" value="Chromosome B"/>
</dbReference>
<proteinExistence type="predicted"/>
<sequence>SMTSKSDSNVDSSFSQSKKAIRPNLLKLMPAGSGRKKNKFKLKSGESDARDRYLDDPAYTADVSHLAIPMRRNSGPESERR</sequence>
<feature type="region of interest" description="Disordered" evidence="1">
    <location>
        <begin position="1"/>
        <end position="53"/>
    </location>
</feature>
<gene>
    <name evidence="2" type="ORF">Bhyg_05604</name>
</gene>
<comment type="caution">
    <text evidence="2">The sequence shown here is derived from an EMBL/GenBank/DDBJ whole genome shotgun (WGS) entry which is preliminary data.</text>
</comment>
<dbReference type="EMBL" id="WJQU01000002">
    <property type="protein sequence ID" value="KAJ6640673.1"/>
    <property type="molecule type" value="Genomic_DNA"/>
</dbReference>
<dbReference type="OrthoDB" id="7791714at2759"/>
<accession>A0A9Q0MZ83</accession>
<keyword evidence="3" id="KW-1185">Reference proteome</keyword>
<feature type="compositionally biased region" description="Low complexity" evidence="1">
    <location>
        <begin position="1"/>
        <end position="18"/>
    </location>
</feature>
<evidence type="ECO:0000313" key="2">
    <source>
        <dbReference type="EMBL" id="KAJ6640673.1"/>
    </source>
</evidence>
<evidence type="ECO:0000313" key="3">
    <source>
        <dbReference type="Proteomes" id="UP001151699"/>
    </source>
</evidence>
<organism evidence="2 3">
    <name type="scientific">Pseudolycoriella hygida</name>
    <dbReference type="NCBI Taxonomy" id="35572"/>
    <lineage>
        <taxon>Eukaryota</taxon>
        <taxon>Metazoa</taxon>
        <taxon>Ecdysozoa</taxon>
        <taxon>Arthropoda</taxon>
        <taxon>Hexapoda</taxon>
        <taxon>Insecta</taxon>
        <taxon>Pterygota</taxon>
        <taxon>Neoptera</taxon>
        <taxon>Endopterygota</taxon>
        <taxon>Diptera</taxon>
        <taxon>Nematocera</taxon>
        <taxon>Sciaroidea</taxon>
        <taxon>Sciaridae</taxon>
        <taxon>Pseudolycoriella</taxon>
    </lineage>
</organism>
<feature type="compositionally biased region" description="Basic and acidic residues" evidence="1">
    <location>
        <begin position="43"/>
        <end position="53"/>
    </location>
</feature>
<feature type="non-terminal residue" evidence="2">
    <location>
        <position position="81"/>
    </location>
</feature>
<reference evidence="2" key="1">
    <citation type="submission" date="2022-07" db="EMBL/GenBank/DDBJ databases">
        <authorList>
            <person name="Trinca V."/>
            <person name="Uliana J.V.C."/>
            <person name="Torres T.T."/>
            <person name="Ward R.J."/>
            <person name="Monesi N."/>
        </authorList>
    </citation>
    <scope>NUCLEOTIDE SEQUENCE</scope>
    <source>
        <strain evidence="2">HSMRA1968</strain>
        <tissue evidence="2">Whole embryos</tissue>
    </source>
</reference>